<dbReference type="GO" id="GO:0015074">
    <property type="term" value="P:DNA integration"/>
    <property type="evidence" value="ECO:0007669"/>
    <property type="project" value="UniProtKB-KW"/>
</dbReference>
<dbReference type="PANTHER" id="PTHR30629:SF2">
    <property type="entry name" value="PROPHAGE INTEGRASE INTS-RELATED"/>
    <property type="match status" value="1"/>
</dbReference>
<dbReference type="InterPro" id="IPR013762">
    <property type="entry name" value="Integrase-like_cat_sf"/>
</dbReference>
<dbReference type="Pfam" id="PF00589">
    <property type="entry name" value="Phage_integrase"/>
    <property type="match status" value="1"/>
</dbReference>
<sequence>MEVIDTVMAEGKAQSAVNLLRYIKMLFNWAADRDLVSANPFERIRPPARTRERDRILSDLEIAAVWHASFQLMTPYGQMYRTFLLTGQRRSEVSTMRWNEITGNTWIIPREKVKKDRAHAVPLTQTAHDTLASLTNYGTDTFVFTTTGGVSSSSNFAKVKQEIDRLSGTSGWTIHDIRRTVRSKFAELRVAREVARKVMNHEDGKVDRIYNRHEYLDEKREALTLWEKRLLFLVSR</sequence>
<dbReference type="InterPro" id="IPR002104">
    <property type="entry name" value="Integrase_catalytic"/>
</dbReference>
<evidence type="ECO:0000259" key="5">
    <source>
        <dbReference type="PROSITE" id="PS51898"/>
    </source>
</evidence>
<protein>
    <recommendedName>
        <fullName evidence="5">Tyr recombinase domain-containing protein</fullName>
    </recommendedName>
</protein>
<evidence type="ECO:0000256" key="1">
    <source>
        <dbReference type="ARBA" id="ARBA00008857"/>
    </source>
</evidence>
<keyword evidence="3" id="KW-0238">DNA-binding</keyword>
<dbReference type="Gene3D" id="1.10.443.10">
    <property type="entry name" value="Intergrase catalytic core"/>
    <property type="match status" value="1"/>
</dbReference>
<comment type="similarity">
    <text evidence="1">Belongs to the 'phage' integrase family.</text>
</comment>
<name>A0A097EII6_9SPHN</name>
<dbReference type="InterPro" id="IPR010998">
    <property type="entry name" value="Integrase_recombinase_N"/>
</dbReference>
<dbReference type="KEGG" id="stax:MC45_14385"/>
<dbReference type="Gene3D" id="1.10.150.130">
    <property type="match status" value="1"/>
</dbReference>
<dbReference type="AlphaFoldDB" id="A0A097EII6"/>
<keyword evidence="4" id="KW-0233">DNA recombination</keyword>
<accession>A0A097EII6</accession>
<evidence type="ECO:0000256" key="4">
    <source>
        <dbReference type="ARBA" id="ARBA00023172"/>
    </source>
</evidence>
<proteinExistence type="inferred from homology"/>
<reference evidence="6 7" key="1">
    <citation type="submission" date="2014-09" db="EMBL/GenBank/DDBJ databases">
        <title>Using Illumina technology Improving SMRT sequencing Genome Assembly by RASTools.</title>
        <authorList>
            <person name="Zhou Y."/>
            <person name="Ma T."/>
            <person name="Liu T."/>
        </authorList>
    </citation>
    <scope>NUCLEOTIDE SEQUENCE [LARGE SCALE GENOMIC DNA]</scope>
    <source>
        <strain evidence="6 7">ATCC 55669</strain>
    </source>
</reference>
<dbReference type="GO" id="GO:0003677">
    <property type="term" value="F:DNA binding"/>
    <property type="evidence" value="ECO:0007669"/>
    <property type="project" value="UniProtKB-KW"/>
</dbReference>
<dbReference type="HOGENOM" id="CLU_102564_0_0_5"/>
<dbReference type="Proteomes" id="UP000033200">
    <property type="component" value="Chromosome"/>
</dbReference>
<organism evidence="6 7">
    <name type="scientific">Sphingomonas taxi</name>
    <dbReference type="NCBI Taxonomy" id="1549858"/>
    <lineage>
        <taxon>Bacteria</taxon>
        <taxon>Pseudomonadati</taxon>
        <taxon>Pseudomonadota</taxon>
        <taxon>Alphaproteobacteria</taxon>
        <taxon>Sphingomonadales</taxon>
        <taxon>Sphingomonadaceae</taxon>
        <taxon>Sphingomonas</taxon>
    </lineage>
</organism>
<dbReference type="SUPFAM" id="SSF56349">
    <property type="entry name" value="DNA breaking-rejoining enzymes"/>
    <property type="match status" value="1"/>
</dbReference>
<evidence type="ECO:0000256" key="3">
    <source>
        <dbReference type="ARBA" id="ARBA00023125"/>
    </source>
</evidence>
<dbReference type="GO" id="GO:0006310">
    <property type="term" value="P:DNA recombination"/>
    <property type="evidence" value="ECO:0007669"/>
    <property type="project" value="UniProtKB-KW"/>
</dbReference>
<dbReference type="STRING" id="1549858.MC45_14385"/>
<dbReference type="InterPro" id="IPR050808">
    <property type="entry name" value="Phage_Integrase"/>
</dbReference>
<dbReference type="PANTHER" id="PTHR30629">
    <property type="entry name" value="PROPHAGE INTEGRASE"/>
    <property type="match status" value="1"/>
</dbReference>
<keyword evidence="2" id="KW-0229">DNA integration</keyword>
<dbReference type="PROSITE" id="PS51898">
    <property type="entry name" value="TYR_RECOMBINASE"/>
    <property type="match status" value="1"/>
</dbReference>
<dbReference type="InterPro" id="IPR011010">
    <property type="entry name" value="DNA_brk_join_enz"/>
</dbReference>
<evidence type="ECO:0000256" key="2">
    <source>
        <dbReference type="ARBA" id="ARBA00022908"/>
    </source>
</evidence>
<evidence type="ECO:0000313" key="6">
    <source>
        <dbReference type="EMBL" id="AIT07364.1"/>
    </source>
</evidence>
<feature type="domain" description="Tyr recombinase" evidence="5">
    <location>
        <begin position="51"/>
        <end position="224"/>
    </location>
</feature>
<evidence type="ECO:0000313" key="7">
    <source>
        <dbReference type="Proteomes" id="UP000033200"/>
    </source>
</evidence>
<gene>
    <name evidence="6" type="ORF">MC45_14385</name>
</gene>
<dbReference type="eggNOG" id="COG0582">
    <property type="taxonomic scope" value="Bacteria"/>
</dbReference>
<dbReference type="EMBL" id="CP009571">
    <property type="protein sequence ID" value="AIT07364.1"/>
    <property type="molecule type" value="Genomic_DNA"/>
</dbReference>
<dbReference type="CDD" id="cd00801">
    <property type="entry name" value="INT_P4_C"/>
    <property type="match status" value="1"/>
</dbReference>
<keyword evidence="7" id="KW-1185">Reference proteome</keyword>